<feature type="domain" description="Ig-like" evidence="1">
    <location>
        <begin position="27"/>
        <end position="125"/>
    </location>
</feature>
<dbReference type="AlphaFoldDB" id="A0A6H5HKP0"/>
<feature type="domain" description="Ig-like" evidence="1">
    <location>
        <begin position="132"/>
        <end position="267"/>
    </location>
</feature>
<organism evidence="2 3">
    <name type="scientific">Nesidiocoris tenuis</name>
    <dbReference type="NCBI Taxonomy" id="355587"/>
    <lineage>
        <taxon>Eukaryota</taxon>
        <taxon>Metazoa</taxon>
        <taxon>Ecdysozoa</taxon>
        <taxon>Arthropoda</taxon>
        <taxon>Hexapoda</taxon>
        <taxon>Insecta</taxon>
        <taxon>Pterygota</taxon>
        <taxon>Neoptera</taxon>
        <taxon>Paraneoptera</taxon>
        <taxon>Hemiptera</taxon>
        <taxon>Heteroptera</taxon>
        <taxon>Panheteroptera</taxon>
        <taxon>Cimicomorpha</taxon>
        <taxon>Miridae</taxon>
        <taxon>Dicyphina</taxon>
        <taxon>Nesidiocoris</taxon>
    </lineage>
</organism>
<dbReference type="CDD" id="cd00096">
    <property type="entry name" value="Ig"/>
    <property type="match status" value="1"/>
</dbReference>
<dbReference type="InterPro" id="IPR036179">
    <property type="entry name" value="Ig-like_dom_sf"/>
</dbReference>
<dbReference type="PROSITE" id="PS50835">
    <property type="entry name" value="IG_LIKE"/>
    <property type="match status" value="2"/>
</dbReference>
<evidence type="ECO:0000313" key="2">
    <source>
        <dbReference type="EMBL" id="CAB0016635.1"/>
    </source>
</evidence>
<gene>
    <name evidence="2" type="ORF">NTEN_LOCUS20792</name>
</gene>
<dbReference type="InterPro" id="IPR013783">
    <property type="entry name" value="Ig-like_fold"/>
</dbReference>
<reference evidence="2 3" key="1">
    <citation type="submission" date="2020-02" db="EMBL/GenBank/DDBJ databases">
        <authorList>
            <person name="Ferguson B K."/>
        </authorList>
    </citation>
    <scope>NUCLEOTIDE SEQUENCE [LARGE SCALE GENOMIC DNA]</scope>
</reference>
<dbReference type="Gene3D" id="2.60.40.10">
    <property type="entry name" value="Immunoglobulins"/>
    <property type="match status" value="2"/>
</dbReference>
<dbReference type="EMBL" id="CADCXU010030511">
    <property type="protein sequence ID" value="CAB0016635.1"/>
    <property type="molecule type" value="Genomic_DNA"/>
</dbReference>
<dbReference type="OrthoDB" id="10055806at2759"/>
<dbReference type="PANTHER" id="PTHR23278:SF26">
    <property type="entry name" value="SIDESTEP III, ISOFORM O"/>
    <property type="match status" value="1"/>
</dbReference>
<keyword evidence="3" id="KW-1185">Reference proteome</keyword>
<sequence length="816" mass="91141">MPVKGALQWEAQEMHCSLQRQWTELPPNKLLVYDNSGRELSDVVGPLTEGSDLVLTCEVRGGEPTPTVSWFINDKLVQGRVETVQNNVVVNKLDISKLLRSHLNTTYKCQASNTKLMTPTEKTVRLEMFLKPTSVELLTKPIELVADEEYSISCEARGSRPQAELTWLRENRKFKRGKGESTVWFQYLKPLGGSTRHTEPTRPRTTSYSSIQTTIVPISCWRDCRVTGRVKTDAPVCAASEPVIVGASLEEAVRVKCAVSADPAELTFLWQFNNSGESFPVAPTSKAWTTAQLHSPVNSQHDWLSQGVGLVLQFRLIPIFHVTYGNRTPGHKQRGRRANRLTNPLALGTYSIDMEDEDGLEGGGVPPISHHSIMYAPKCLVLVSRLDYIETFRDIAQVLYANENPNPQPYVQKLIKPPEGAFARIHQPTFPLISAPTVQEIIDEGLAKNNIKERTCLLLMNLVLLRHYYHLPLLFVGNSALGLYSSRTRAFRSSVGESESGSESGFDEAEGHYGISTGTADVIKVVTRFVDRVCTEGGVNSEHVRSLHQMIPGVVHMHVETLEAVHRESKRLPPIQKLIKIAFDEEVPAESIELFRKTLQKVRHPPDIFQYFAFSGHISVPQTPTQKNKEKNATFKFVKSLLVLDSVNKGGSLKNCSSRLLSGVKMNLTRGRWGSVKDSEGRMLRPSGDSDSGSDCVHTLHFAPLYILSDKTHYKVLRPQSNLAVLDVWNYYVSEDLRHGPSYDLELIQLEACQQEETDAAEGTQSPARQVVMNGVYIWTVLRVREVWTAGRLFHGAVLPLAVKDPSGPQLQSQVP</sequence>
<evidence type="ECO:0000313" key="3">
    <source>
        <dbReference type="Proteomes" id="UP000479000"/>
    </source>
</evidence>
<protein>
    <recommendedName>
        <fullName evidence="1">Ig-like domain-containing protein</fullName>
    </recommendedName>
</protein>
<proteinExistence type="predicted"/>
<accession>A0A6H5HKP0</accession>
<evidence type="ECO:0000259" key="1">
    <source>
        <dbReference type="PROSITE" id="PS50835"/>
    </source>
</evidence>
<dbReference type="SUPFAM" id="SSF48726">
    <property type="entry name" value="Immunoglobulin"/>
    <property type="match status" value="2"/>
</dbReference>
<dbReference type="PANTHER" id="PTHR23278">
    <property type="entry name" value="SIDESTEP PROTEIN"/>
    <property type="match status" value="1"/>
</dbReference>
<dbReference type="InterPro" id="IPR007110">
    <property type="entry name" value="Ig-like_dom"/>
</dbReference>
<dbReference type="Pfam" id="PF13927">
    <property type="entry name" value="Ig_3"/>
    <property type="match status" value="1"/>
</dbReference>
<dbReference type="Proteomes" id="UP000479000">
    <property type="component" value="Unassembled WGS sequence"/>
</dbReference>
<name>A0A6H5HKP0_9HEMI</name>